<dbReference type="Gene3D" id="1.10.260.40">
    <property type="entry name" value="lambda repressor-like DNA-binding domains"/>
    <property type="match status" value="1"/>
</dbReference>
<dbReference type="InterPro" id="IPR000843">
    <property type="entry name" value="HTH_LacI"/>
</dbReference>
<dbReference type="InterPro" id="IPR046335">
    <property type="entry name" value="LacI/GalR-like_sensor"/>
</dbReference>
<name>A0A4P7SFX5_9CELL</name>
<evidence type="ECO:0000256" key="2">
    <source>
        <dbReference type="ARBA" id="ARBA00023125"/>
    </source>
</evidence>
<dbReference type="CDD" id="cd01392">
    <property type="entry name" value="HTH_LacI"/>
    <property type="match status" value="1"/>
</dbReference>
<dbReference type="SMART" id="SM00354">
    <property type="entry name" value="HTH_LACI"/>
    <property type="match status" value="1"/>
</dbReference>
<reference evidence="5 6" key="1">
    <citation type="submission" date="2019-04" db="EMBL/GenBank/DDBJ databases">
        <title>Isolation and identification of Cellulomonas shaoxiangyii sp. Nov. isolated from feces of the Tibetan antelopes (Pantholops hodgsonii) in the Qinghai-Tibet plateau of China.</title>
        <authorList>
            <person name="Tian Z."/>
        </authorList>
    </citation>
    <scope>NUCLEOTIDE SEQUENCE [LARGE SCALE GENOMIC DNA]</scope>
    <source>
        <strain evidence="5 6">Z28</strain>
    </source>
</reference>
<dbReference type="InterPro" id="IPR028082">
    <property type="entry name" value="Peripla_BP_I"/>
</dbReference>
<evidence type="ECO:0000256" key="3">
    <source>
        <dbReference type="ARBA" id="ARBA00023163"/>
    </source>
</evidence>
<keyword evidence="3" id="KW-0804">Transcription</keyword>
<dbReference type="PANTHER" id="PTHR30146">
    <property type="entry name" value="LACI-RELATED TRANSCRIPTIONAL REPRESSOR"/>
    <property type="match status" value="1"/>
</dbReference>
<protein>
    <submittedName>
        <fullName evidence="5">LacI family transcriptional regulator</fullName>
    </submittedName>
</protein>
<dbReference type="KEGG" id="celz:E5225_05450"/>
<dbReference type="Pfam" id="PF13377">
    <property type="entry name" value="Peripla_BP_3"/>
    <property type="match status" value="1"/>
</dbReference>
<dbReference type="SUPFAM" id="SSF53822">
    <property type="entry name" value="Periplasmic binding protein-like I"/>
    <property type="match status" value="1"/>
</dbReference>
<keyword evidence="2" id="KW-0238">DNA-binding</keyword>
<dbReference type="OrthoDB" id="3288692at2"/>
<dbReference type="Pfam" id="PF00356">
    <property type="entry name" value="LacI"/>
    <property type="match status" value="1"/>
</dbReference>
<dbReference type="Gene3D" id="3.40.50.2300">
    <property type="match status" value="2"/>
</dbReference>
<dbReference type="GO" id="GO:0003700">
    <property type="term" value="F:DNA-binding transcription factor activity"/>
    <property type="evidence" value="ECO:0007669"/>
    <property type="project" value="TreeGrafter"/>
</dbReference>
<dbReference type="RefSeq" id="WP_135975094.1">
    <property type="nucleotide sequence ID" value="NZ_CP039291.1"/>
</dbReference>
<feature type="domain" description="HTH lacI-type" evidence="4">
    <location>
        <begin position="6"/>
        <end position="62"/>
    </location>
</feature>
<proteinExistence type="predicted"/>
<dbReference type="AlphaFoldDB" id="A0A4P7SFX5"/>
<keyword evidence="6" id="KW-1185">Reference proteome</keyword>
<dbReference type="EMBL" id="CP039291">
    <property type="protein sequence ID" value="QCB93079.1"/>
    <property type="molecule type" value="Genomic_DNA"/>
</dbReference>
<dbReference type="Proteomes" id="UP000296469">
    <property type="component" value="Chromosome"/>
</dbReference>
<dbReference type="InterPro" id="IPR010982">
    <property type="entry name" value="Lambda_DNA-bd_dom_sf"/>
</dbReference>
<sequence length="329" mass="34641">MSERRVTSRDVATRAGVSQSTVSYVINDAPGQTISAATRERVLAAAGELGYAPPAGARPPRRSRLQVVLVVIPDGPLGTVAVLVLESFAATLEQHGYTVVSQRRRQRTLAQLMQGFSPVAVADLAALTPGDAAAVADRGIPLVGLSLDGAAGSAMRIPQRRVGRVQAAHLVERGHTRLAFAASPEPIAEFFLPGRLAGLRDECAEHGLPAPVVVDVPLYPDAAARAVRRLRDRDEPVTAVCAFDDEVALAVLSGVASLGLRVPDDLAVVGVDDLPLARLALPPITTVAIRTEDVGTDLARHVLRLLQPELGLSEPDDEPPIDLVVRATT</sequence>
<dbReference type="SUPFAM" id="SSF47413">
    <property type="entry name" value="lambda repressor-like DNA-binding domains"/>
    <property type="match status" value="1"/>
</dbReference>
<accession>A0A4P7SFX5</accession>
<dbReference type="CDD" id="cd06267">
    <property type="entry name" value="PBP1_LacI_sugar_binding-like"/>
    <property type="match status" value="1"/>
</dbReference>
<dbReference type="PANTHER" id="PTHR30146:SF153">
    <property type="entry name" value="LACTOSE OPERON REPRESSOR"/>
    <property type="match status" value="1"/>
</dbReference>
<keyword evidence="1" id="KW-0805">Transcription regulation</keyword>
<gene>
    <name evidence="5" type="ORF">E5225_05450</name>
</gene>
<dbReference type="GO" id="GO:0000976">
    <property type="term" value="F:transcription cis-regulatory region binding"/>
    <property type="evidence" value="ECO:0007669"/>
    <property type="project" value="TreeGrafter"/>
</dbReference>
<dbReference type="PROSITE" id="PS50932">
    <property type="entry name" value="HTH_LACI_2"/>
    <property type="match status" value="1"/>
</dbReference>
<evidence type="ECO:0000313" key="5">
    <source>
        <dbReference type="EMBL" id="QCB93079.1"/>
    </source>
</evidence>
<organism evidence="5 6">
    <name type="scientific">Cellulomonas shaoxiangyii</name>
    <dbReference type="NCBI Taxonomy" id="2566013"/>
    <lineage>
        <taxon>Bacteria</taxon>
        <taxon>Bacillati</taxon>
        <taxon>Actinomycetota</taxon>
        <taxon>Actinomycetes</taxon>
        <taxon>Micrococcales</taxon>
        <taxon>Cellulomonadaceae</taxon>
        <taxon>Cellulomonas</taxon>
    </lineage>
</organism>
<evidence type="ECO:0000313" key="6">
    <source>
        <dbReference type="Proteomes" id="UP000296469"/>
    </source>
</evidence>
<evidence type="ECO:0000256" key="1">
    <source>
        <dbReference type="ARBA" id="ARBA00023015"/>
    </source>
</evidence>
<evidence type="ECO:0000259" key="4">
    <source>
        <dbReference type="PROSITE" id="PS50932"/>
    </source>
</evidence>